<organism evidence="1 2">
    <name type="scientific">Flavobacterium aquidurense</name>
    <dbReference type="NCBI Taxonomy" id="362413"/>
    <lineage>
        <taxon>Bacteria</taxon>
        <taxon>Pseudomonadati</taxon>
        <taxon>Bacteroidota</taxon>
        <taxon>Flavobacteriia</taxon>
        <taxon>Flavobacteriales</taxon>
        <taxon>Flavobacteriaceae</taxon>
        <taxon>Flavobacterium</taxon>
    </lineage>
</organism>
<evidence type="ECO:0000313" key="1">
    <source>
        <dbReference type="EMBL" id="KQB37500.1"/>
    </source>
</evidence>
<dbReference type="PANTHER" id="PTHR37841">
    <property type="entry name" value="GLR2918 PROTEIN"/>
    <property type="match status" value="1"/>
</dbReference>
<name>A0A0N8VLU5_9FLAO</name>
<reference evidence="1 2" key="1">
    <citation type="submission" date="2014-09" db="EMBL/GenBank/DDBJ databases">
        <title>Genome sequence of Flavobacterium aquidurense RC62.</title>
        <authorList>
            <person name="Kim J.F."/>
            <person name="Kwak M.-J."/>
        </authorList>
    </citation>
    <scope>NUCLEOTIDE SEQUENCE [LARGE SCALE GENOMIC DNA]</scope>
    <source>
        <strain evidence="1 2">RC62</strain>
    </source>
</reference>
<dbReference type="PANTHER" id="PTHR37841:SF1">
    <property type="entry name" value="DUF3298 DOMAIN-CONTAINING PROTEIN"/>
    <property type="match status" value="1"/>
</dbReference>
<dbReference type="PATRIC" id="fig|362413.3.peg.2613"/>
<dbReference type="Proteomes" id="UP000050443">
    <property type="component" value="Unassembled WGS sequence"/>
</dbReference>
<gene>
    <name evidence="1" type="ORF">RC62_2666</name>
</gene>
<dbReference type="STRING" id="362413.RC62_2666"/>
<dbReference type="InterPro" id="IPR032774">
    <property type="entry name" value="WG_beta_rep"/>
</dbReference>
<proteinExistence type="predicted"/>
<dbReference type="EMBL" id="JRLF01000015">
    <property type="protein sequence ID" value="KQB37500.1"/>
    <property type="molecule type" value="Genomic_DNA"/>
</dbReference>
<dbReference type="AlphaFoldDB" id="A0A0N8VLU5"/>
<accession>A0A0N8VLU5</accession>
<dbReference type="Pfam" id="PF14903">
    <property type="entry name" value="WG_beta_rep"/>
    <property type="match status" value="3"/>
</dbReference>
<comment type="caution">
    <text evidence="1">The sequence shown here is derived from an EMBL/GenBank/DDBJ whole genome shotgun (WGS) entry which is preliminary data.</text>
</comment>
<protein>
    <submittedName>
        <fullName evidence="1">KWG Leptospira repeat protein</fullName>
    </submittedName>
</protein>
<sequence>MLGQTINKFPFEMSFLQYFSGNNNVIVPILLKEKFYYIDNNTKAIKIDKAFDVAYPFINNVALVKQKEKYGLINLKGDYIVEPIYKYFQIASYQKILIFKNEYNKEICYDFSINKFVSDYIHCAEPLGPEIITFQGLNGKYGIKNLQNKIIAQPLYDSVLVIKKKFIVVKLNNKIGIIDNTNKILIPFKYDDFICSRDDNPKIISLKKKTHWTYFYDFKKVVDSKYESVENIAELISEKALSIVKNKNKYNILFKDGSVLPIDYDLIEYNGKVAISGNKVYQIYDFKSFILYCNL</sequence>
<evidence type="ECO:0000313" key="2">
    <source>
        <dbReference type="Proteomes" id="UP000050443"/>
    </source>
</evidence>